<name>G0NW52_CAEBE</name>
<dbReference type="Proteomes" id="UP000008068">
    <property type="component" value="Unassembled WGS sequence"/>
</dbReference>
<sequence>MAFTDIDGSFEVWTRERILRSFVFNRVRTGYPGVRFIPAGSWISGLFHPNLAGCTLDLYPDYYSFRGQILNRRAMRLEEIRRHLEREGHVAPL</sequence>
<gene>
    <name evidence="1" type="ORF">CAEBREN_05432</name>
</gene>
<accession>G0NW52</accession>
<evidence type="ECO:0000313" key="2">
    <source>
        <dbReference type="Proteomes" id="UP000008068"/>
    </source>
</evidence>
<evidence type="ECO:0000313" key="1">
    <source>
        <dbReference type="EMBL" id="EGT38639.1"/>
    </source>
</evidence>
<organism evidence="2">
    <name type="scientific">Caenorhabditis brenneri</name>
    <name type="common">Nematode worm</name>
    <dbReference type="NCBI Taxonomy" id="135651"/>
    <lineage>
        <taxon>Eukaryota</taxon>
        <taxon>Metazoa</taxon>
        <taxon>Ecdysozoa</taxon>
        <taxon>Nematoda</taxon>
        <taxon>Chromadorea</taxon>
        <taxon>Rhabditida</taxon>
        <taxon>Rhabditina</taxon>
        <taxon>Rhabditomorpha</taxon>
        <taxon>Rhabditoidea</taxon>
        <taxon>Rhabditidae</taxon>
        <taxon>Peloderinae</taxon>
        <taxon>Caenorhabditis</taxon>
    </lineage>
</organism>
<proteinExistence type="predicted"/>
<protein>
    <submittedName>
        <fullName evidence="1">Uncharacterized protein</fullName>
    </submittedName>
</protein>
<dbReference type="InParanoid" id="G0NW52"/>
<dbReference type="HOGENOM" id="CLU_2374612_0_0_1"/>
<dbReference type="AlphaFoldDB" id="G0NW52"/>
<reference evidence="2" key="1">
    <citation type="submission" date="2011-07" db="EMBL/GenBank/DDBJ databases">
        <authorList>
            <consortium name="Caenorhabditis brenneri Sequencing and Analysis Consortium"/>
            <person name="Wilson R.K."/>
        </authorList>
    </citation>
    <scope>NUCLEOTIDE SEQUENCE [LARGE SCALE GENOMIC DNA]</scope>
    <source>
        <strain evidence="2">PB2801</strain>
    </source>
</reference>
<keyword evidence="2" id="KW-1185">Reference proteome</keyword>
<dbReference type="EMBL" id="GL379961">
    <property type="protein sequence ID" value="EGT38639.1"/>
    <property type="molecule type" value="Genomic_DNA"/>
</dbReference>